<feature type="region of interest" description="Disordered" evidence="1">
    <location>
        <begin position="61"/>
        <end position="99"/>
    </location>
</feature>
<dbReference type="EMBL" id="JBHTEY010000004">
    <property type="protein sequence ID" value="MFC7618262.1"/>
    <property type="molecule type" value="Genomic_DNA"/>
</dbReference>
<organism evidence="3 4">
    <name type="scientific">Actinokineospora soli</name>
    <dbReference type="NCBI Taxonomy" id="1048753"/>
    <lineage>
        <taxon>Bacteria</taxon>
        <taxon>Bacillati</taxon>
        <taxon>Actinomycetota</taxon>
        <taxon>Actinomycetes</taxon>
        <taxon>Pseudonocardiales</taxon>
        <taxon>Pseudonocardiaceae</taxon>
        <taxon>Actinokineospora</taxon>
    </lineage>
</organism>
<dbReference type="InterPro" id="IPR045684">
    <property type="entry name" value="DUF6191"/>
</dbReference>
<evidence type="ECO:0000256" key="1">
    <source>
        <dbReference type="SAM" id="MobiDB-lite"/>
    </source>
</evidence>
<protein>
    <submittedName>
        <fullName evidence="3">DUF6191 domain-containing protein</fullName>
    </submittedName>
</protein>
<keyword evidence="2" id="KW-0472">Membrane</keyword>
<gene>
    <name evidence="3" type="ORF">ACFQV2_37690</name>
</gene>
<accession>A0ABW2TWL1</accession>
<keyword evidence="2" id="KW-0812">Transmembrane</keyword>
<feature type="transmembrane region" description="Helical" evidence="2">
    <location>
        <begin position="6"/>
        <end position="24"/>
    </location>
</feature>
<evidence type="ECO:0000313" key="3">
    <source>
        <dbReference type="EMBL" id="MFC7618262.1"/>
    </source>
</evidence>
<evidence type="ECO:0000313" key="4">
    <source>
        <dbReference type="Proteomes" id="UP001596512"/>
    </source>
</evidence>
<reference evidence="4" key="1">
    <citation type="journal article" date="2019" name="Int. J. Syst. Evol. Microbiol.">
        <title>The Global Catalogue of Microorganisms (GCM) 10K type strain sequencing project: providing services to taxonomists for standard genome sequencing and annotation.</title>
        <authorList>
            <consortium name="The Broad Institute Genomics Platform"/>
            <consortium name="The Broad Institute Genome Sequencing Center for Infectious Disease"/>
            <person name="Wu L."/>
            <person name="Ma J."/>
        </authorList>
    </citation>
    <scope>NUCLEOTIDE SEQUENCE [LARGE SCALE GENOMIC DNA]</scope>
    <source>
        <strain evidence="4">JCM 17695</strain>
    </source>
</reference>
<proteinExistence type="predicted"/>
<feature type="compositionally biased region" description="Basic and acidic residues" evidence="1">
    <location>
        <begin position="90"/>
        <end position="99"/>
    </location>
</feature>
<dbReference type="Pfam" id="PF19690">
    <property type="entry name" value="DUF6191"/>
    <property type="match status" value="1"/>
</dbReference>
<keyword evidence="2" id="KW-1133">Transmembrane helix</keyword>
<name>A0ABW2TWL1_9PSEU</name>
<sequence>METVLAWSVPGVTMLMVAVGVWELRRQRRKGRAGTPLTATYVNEFTALFYGTKRMELDHRDSMSMLREEDAQGGPPLGVDLDSGTAVLPPRDRGPATGG</sequence>
<dbReference type="Proteomes" id="UP001596512">
    <property type="component" value="Unassembled WGS sequence"/>
</dbReference>
<comment type="caution">
    <text evidence="3">The sequence shown here is derived from an EMBL/GenBank/DDBJ whole genome shotgun (WGS) entry which is preliminary data.</text>
</comment>
<keyword evidence="4" id="KW-1185">Reference proteome</keyword>
<evidence type="ECO:0000256" key="2">
    <source>
        <dbReference type="SAM" id="Phobius"/>
    </source>
</evidence>
<feature type="compositionally biased region" description="Basic and acidic residues" evidence="1">
    <location>
        <begin position="61"/>
        <end position="70"/>
    </location>
</feature>